<proteinExistence type="predicted"/>
<dbReference type="SUPFAM" id="SSF141371">
    <property type="entry name" value="PilZ domain-like"/>
    <property type="match status" value="1"/>
</dbReference>
<evidence type="ECO:0000313" key="3">
    <source>
        <dbReference type="Proteomes" id="UP000198771"/>
    </source>
</evidence>
<organism evidence="2 3">
    <name type="scientific">Desulfonatronum thiosulfatophilum</name>
    <dbReference type="NCBI Taxonomy" id="617002"/>
    <lineage>
        <taxon>Bacteria</taxon>
        <taxon>Pseudomonadati</taxon>
        <taxon>Thermodesulfobacteriota</taxon>
        <taxon>Desulfovibrionia</taxon>
        <taxon>Desulfovibrionales</taxon>
        <taxon>Desulfonatronaceae</taxon>
        <taxon>Desulfonatronum</taxon>
    </lineage>
</organism>
<keyword evidence="3" id="KW-1185">Reference proteome</keyword>
<protein>
    <submittedName>
        <fullName evidence="2">PilZ domain-containing protein</fullName>
    </submittedName>
</protein>
<accession>A0A1G6AAF4</accession>
<dbReference type="Pfam" id="PF07238">
    <property type="entry name" value="PilZ"/>
    <property type="match status" value="1"/>
</dbReference>
<reference evidence="2 3" key="1">
    <citation type="submission" date="2016-10" db="EMBL/GenBank/DDBJ databases">
        <authorList>
            <person name="de Groot N.N."/>
        </authorList>
    </citation>
    <scope>NUCLEOTIDE SEQUENCE [LARGE SCALE GENOMIC DNA]</scope>
    <source>
        <strain evidence="2 3">ASO4-2</strain>
    </source>
</reference>
<dbReference type="Gene3D" id="2.40.10.220">
    <property type="entry name" value="predicted glycosyltransferase like domains"/>
    <property type="match status" value="1"/>
</dbReference>
<dbReference type="Proteomes" id="UP000198771">
    <property type="component" value="Unassembled WGS sequence"/>
</dbReference>
<feature type="domain" description="PilZ" evidence="1">
    <location>
        <begin position="5"/>
        <end position="109"/>
    </location>
</feature>
<dbReference type="OrthoDB" id="5471426at2"/>
<dbReference type="AlphaFoldDB" id="A0A1G6AAF4"/>
<gene>
    <name evidence="2" type="ORF">SAMN05660653_00256</name>
</gene>
<sequence length="121" mass="13952">MDEDQRGAPRVDVVPDFCILQTSSGERFYGIVYNISRMGVLLDVSQNDAKQLQLTEKDTLEFLKTPDFLRPALDGVRGRIVRRNSGHWGVQFEEPLSLSQDELDRLRDYLEMPEGGEWSKY</sequence>
<evidence type="ECO:0000313" key="2">
    <source>
        <dbReference type="EMBL" id="SDB05033.1"/>
    </source>
</evidence>
<dbReference type="STRING" id="617002.SAMN05660653_00256"/>
<evidence type="ECO:0000259" key="1">
    <source>
        <dbReference type="Pfam" id="PF07238"/>
    </source>
</evidence>
<dbReference type="InterPro" id="IPR009875">
    <property type="entry name" value="PilZ_domain"/>
</dbReference>
<dbReference type="EMBL" id="FMXO01000001">
    <property type="protein sequence ID" value="SDB05033.1"/>
    <property type="molecule type" value="Genomic_DNA"/>
</dbReference>
<dbReference type="GO" id="GO:0035438">
    <property type="term" value="F:cyclic-di-GMP binding"/>
    <property type="evidence" value="ECO:0007669"/>
    <property type="project" value="InterPro"/>
</dbReference>
<name>A0A1G6AAF4_9BACT</name>
<dbReference type="RefSeq" id="WP_092116409.1">
    <property type="nucleotide sequence ID" value="NZ_FMXO01000001.1"/>
</dbReference>